<comment type="similarity">
    <text evidence="1">Belongs to the UDP-glycosyltransferase family.</text>
</comment>
<dbReference type="Proteomes" id="UP000237347">
    <property type="component" value="Unassembled WGS sequence"/>
</dbReference>
<dbReference type="AlphaFoldDB" id="A0AAW0KL26"/>
<sequence>MVACDEGEFKQAPSTEAHLESFKSVSLKTLSELISKFKDSTSPVNCVVYDSLLPWALDVARKSGIYGAVFLTNSTSLCSMYLHIDHGRLTLPVKQETELVLPGLLSLALSELPSFLAQPARNSAYLAVTMENFGCLEKK</sequence>
<name>A0AAW0KL26_QUESU</name>
<dbReference type="Gramene" id="rna-CFP56_35243">
    <property type="protein sequence ID" value="cds-POF15739.1"/>
    <property type="gene ID" value="gene-CFP56_35243"/>
</dbReference>
<dbReference type="GO" id="GO:0080044">
    <property type="term" value="F:quercetin 7-O-glucosyltransferase activity"/>
    <property type="evidence" value="ECO:0007669"/>
    <property type="project" value="TreeGrafter"/>
</dbReference>
<keyword evidence="3" id="KW-1185">Reference proteome</keyword>
<evidence type="ECO:0000256" key="1">
    <source>
        <dbReference type="ARBA" id="ARBA00009995"/>
    </source>
</evidence>
<reference evidence="2 3" key="1">
    <citation type="journal article" date="2018" name="Sci. Data">
        <title>The draft genome sequence of cork oak.</title>
        <authorList>
            <person name="Ramos A.M."/>
            <person name="Usie A."/>
            <person name="Barbosa P."/>
            <person name="Barros P.M."/>
            <person name="Capote T."/>
            <person name="Chaves I."/>
            <person name="Simoes F."/>
            <person name="Abreu I."/>
            <person name="Carrasquinho I."/>
            <person name="Faro C."/>
            <person name="Guimaraes J.B."/>
            <person name="Mendonca D."/>
            <person name="Nobrega F."/>
            <person name="Rodrigues L."/>
            <person name="Saibo N.J.M."/>
            <person name="Varela M.C."/>
            <person name="Egas C."/>
            <person name="Matos J."/>
            <person name="Miguel C.M."/>
            <person name="Oliveira M.M."/>
            <person name="Ricardo C.P."/>
            <person name="Goncalves S."/>
        </authorList>
    </citation>
    <scope>NUCLEOTIDE SEQUENCE [LARGE SCALE GENOMIC DNA]</scope>
    <source>
        <strain evidence="3">cv. HL8</strain>
    </source>
</reference>
<dbReference type="SUPFAM" id="SSF53756">
    <property type="entry name" value="UDP-Glycosyltransferase/glycogen phosphorylase"/>
    <property type="match status" value="1"/>
</dbReference>
<organism evidence="2 3">
    <name type="scientific">Quercus suber</name>
    <name type="common">Cork oak</name>
    <dbReference type="NCBI Taxonomy" id="58331"/>
    <lineage>
        <taxon>Eukaryota</taxon>
        <taxon>Viridiplantae</taxon>
        <taxon>Streptophyta</taxon>
        <taxon>Embryophyta</taxon>
        <taxon>Tracheophyta</taxon>
        <taxon>Spermatophyta</taxon>
        <taxon>Magnoliopsida</taxon>
        <taxon>eudicotyledons</taxon>
        <taxon>Gunneridae</taxon>
        <taxon>Pentapetalae</taxon>
        <taxon>rosids</taxon>
        <taxon>fabids</taxon>
        <taxon>Fagales</taxon>
        <taxon>Fagaceae</taxon>
        <taxon>Quercus</taxon>
    </lineage>
</organism>
<evidence type="ECO:0000313" key="3">
    <source>
        <dbReference type="Proteomes" id="UP000237347"/>
    </source>
</evidence>
<dbReference type="Gene3D" id="3.40.50.2000">
    <property type="entry name" value="Glycogen Phosphorylase B"/>
    <property type="match status" value="1"/>
</dbReference>
<evidence type="ECO:0000313" key="2">
    <source>
        <dbReference type="EMBL" id="KAK7839113.1"/>
    </source>
</evidence>
<dbReference type="PANTHER" id="PTHR11926:SF1526">
    <property type="entry name" value="GLYCOSYLTRANSFERASE"/>
    <property type="match status" value="1"/>
</dbReference>
<dbReference type="GO" id="GO:0080043">
    <property type="term" value="F:quercetin 3-O-glucosyltransferase activity"/>
    <property type="evidence" value="ECO:0007669"/>
    <property type="project" value="TreeGrafter"/>
</dbReference>
<dbReference type="EMBL" id="PKMF04000290">
    <property type="protein sequence ID" value="KAK7839113.1"/>
    <property type="molecule type" value="Genomic_DNA"/>
</dbReference>
<dbReference type="PANTHER" id="PTHR11926">
    <property type="entry name" value="GLUCOSYL/GLUCURONOSYL TRANSFERASES"/>
    <property type="match status" value="1"/>
</dbReference>
<protein>
    <submittedName>
        <fullName evidence="2">Udp-glycosyltransferase 74f2</fullName>
    </submittedName>
</protein>
<comment type="caution">
    <text evidence="2">The sequence shown here is derived from an EMBL/GenBank/DDBJ whole genome shotgun (WGS) entry which is preliminary data.</text>
</comment>
<proteinExistence type="inferred from homology"/>
<accession>A0AAW0KL26</accession>
<gene>
    <name evidence="2" type="primary">UGT74F2_3</name>
    <name evidence="2" type="ORF">CFP56_018701</name>
</gene>